<keyword evidence="2" id="KW-1185">Reference proteome</keyword>
<dbReference type="GO" id="GO:0016765">
    <property type="term" value="F:transferase activity, transferring alkyl or aryl (other than methyl) groups"/>
    <property type="evidence" value="ECO:0007669"/>
    <property type="project" value="InterPro"/>
</dbReference>
<evidence type="ECO:0000313" key="2">
    <source>
        <dbReference type="Proteomes" id="UP000800200"/>
    </source>
</evidence>
<organism evidence="1 2">
    <name type="scientific">Zopfia rhizophila CBS 207.26</name>
    <dbReference type="NCBI Taxonomy" id="1314779"/>
    <lineage>
        <taxon>Eukaryota</taxon>
        <taxon>Fungi</taxon>
        <taxon>Dikarya</taxon>
        <taxon>Ascomycota</taxon>
        <taxon>Pezizomycotina</taxon>
        <taxon>Dothideomycetes</taxon>
        <taxon>Dothideomycetes incertae sedis</taxon>
        <taxon>Zopfiaceae</taxon>
        <taxon>Zopfia</taxon>
    </lineage>
</organism>
<dbReference type="OrthoDB" id="3799380at2759"/>
<gene>
    <name evidence="1" type="ORF">K469DRAFT_725935</name>
</gene>
<proteinExistence type="predicted"/>
<accession>A0A6A6EU60</accession>
<reference evidence="1" key="1">
    <citation type="journal article" date="2020" name="Stud. Mycol.">
        <title>101 Dothideomycetes genomes: a test case for predicting lifestyles and emergence of pathogens.</title>
        <authorList>
            <person name="Haridas S."/>
            <person name="Albert R."/>
            <person name="Binder M."/>
            <person name="Bloem J."/>
            <person name="Labutti K."/>
            <person name="Salamov A."/>
            <person name="Andreopoulos B."/>
            <person name="Baker S."/>
            <person name="Barry K."/>
            <person name="Bills G."/>
            <person name="Bluhm B."/>
            <person name="Cannon C."/>
            <person name="Castanera R."/>
            <person name="Culley D."/>
            <person name="Daum C."/>
            <person name="Ezra D."/>
            <person name="Gonzalez J."/>
            <person name="Henrissat B."/>
            <person name="Kuo A."/>
            <person name="Liang C."/>
            <person name="Lipzen A."/>
            <person name="Lutzoni F."/>
            <person name="Magnuson J."/>
            <person name="Mondo S."/>
            <person name="Nolan M."/>
            <person name="Ohm R."/>
            <person name="Pangilinan J."/>
            <person name="Park H.-J."/>
            <person name="Ramirez L."/>
            <person name="Alfaro M."/>
            <person name="Sun H."/>
            <person name="Tritt A."/>
            <person name="Yoshinaga Y."/>
            <person name="Zwiers L.-H."/>
            <person name="Turgeon B."/>
            <person name="Goodwin S."/>
            <person name="Spatafora J."/>
            <person name="Crous P."/>
            <person name="Grigoriev I."/>
        </authorList>
    </citation>
    <scope>NUCLEOTIDE SEQUENCE</scope>
    <source>
        <strain evidence="1">CBS 207.26</strain>
    </source>
</reference>
<dbReference type="EMBL" id="ML994611">
    <property type="protein sequence ID" value="KAF2194725.1"/>
    <property type="molecule type" value="Genomic_DNA"/>
</dbReference>
<dbReference type="Gene3D" id="3.40.1180.10">
    <property type="entry name" value="Decaprenyl diphosphate synthase-like"/>
    <property type="match status" value="1"/>
</dbReference>
<dbReference type="AlphaFoldDB" id="A0A6A6EU60"/>
<dbReference type="Proteomes" id="UP000800200">
    <property type="component" value="Unassembled WGS sequence"/>
</dbReference>
<dbReference type="InterPro" id="IPR036424">
    <property type="entry name" value="UPP_synth-like_sf"/>
</dbReference>
<name>A0A6A6EU60_9PEZI</name>
<evidence type="ECO:0000313" key="1">
    <source>
        <dbReference type="EMBL" id="KAF2194725.1"/>
    </source>
</evidence>
<sequence length="274" mass="31591">MPTSTFQHLFTSVEPFRSTLLTMLVPFDIAKLIIASNRELSSWERKRHMDVLDDIFQDSSEIDLMKKIGMEVRIFGSDLDVLEERLKDPCAYLEKFTKDHRFHVFVVAIGRPQDSDTTSTLLQDFRHKSQQHLVPDEMSTSQIAQRFPPTVSESISILSKWILCAPNLLGSLSDCIPGWILVCNARENVCVHSYISTFNNCNSRILRMNRVLMRQVFGFKTENDFFFSRLGILYRNISYNTPAKARLVQHTRPESIIIVKLLMLSDSAISLELR</sequence>
<protein>
    <submittedName>
        <fullName evidence="1">Uncharacterized protein</fullName>
    </submittedName>
</protein>